<sequence length="29" mass="3454">MKRIEIYSHQFTNKHKNIAACSQTLQSYI</sequence>
<name>A0A2P2NSU9_RHIMU</name>
<protein>
    <submittedName>
        <fullName evidence="1">Uncharacterized protein</fullName>
    </submittedName>
</protein>
<proteinExistence type="predicted"/>
<evidence type="ECO:0000313" key="1">
    <source>
        <dbReference type="EMBL" id="MBX45589.1"/>
    </source>
</evidence>
<accession>A0A2P2NSU9</accession>
<dbReference type="EMBL" id="GGEC01065105">
    <property type="protein sequence ID" value="MBX45589.1"/>
    <property type="molecule type" value="Transcribed_RNA"/>
</dbReference>
<reference evidence="1" key="1">
    <citation type="submission" date="2018-02" db="EMBL/GenBank/DDBJ databases">
        <title>Rhizophora mucronata_Transcriptome.</title>
        <authorList>
            <person name="Meera S.P."/>
            <person name="Sreeshan A."/>
            <person name="Augustine A."/>
        </authorList>
    </citation>
    <scope>NUCLEOTIDE SEQUENCE</scope>
    <source>
        <tissue evidence="1">Leaf</tissue>
    </source>
</reference>
<dbReference type="AlphaFoldDB" id="A0A2P2NSU9"/>
<organism evidence="1">
    <name type="scientific">Rhizophora mucronata</name>
    <name type="common">Asiatic mangrove</name>
    <dbReference type="NCBI Taxonomy" id="61149"/>
    <lineage>
        <taxon>Eukaryota</taxon>
        <taxon>Viridiplantae</taxon>
        <taxon>Streptophyta</taxon>
        <taxon>Embryophyta</taxon>
        <taxon>Tracheophyta</taxon>
        <taxon>Spermatophyta</taxon>
        <taxon>Magnoliopsida</taxon>
        <taxon>eudicotyledons</taxon>
        <taxon>Gunneridae</taxon>
        <taxon>Pentapetalae</taxon>
        <taxon>rosids</taxon>
        <taxon>fabids</taxon>
        <taxon>Malpighiales</taxon>
        <taxon>Rhizophoraceae</taxon>
        <taxon>Rhizophora</taxon>
    </lineage>
</organism>